<sequence>MTTEPRSTDPVAGEPGPEHREPAVAATETRTETSPDRPIADSVPRGVRETAAWSWRVLVIGALVVAVGAIFKRFEDVFFPMALALLFAALLRPVVDRAVRRGVPKIVAVLASILVTLAAVIAILGFAIQQGIAGGPELIAQLTETINDTKRWLIDGPLHLDANNIRSVADEILQWLQSHEGKIASGALGTAAFAGRVSTGLLLTLFLLVFFLYDGPQIWRYVTRVVPEGSRARVRGAGAAGFGTLEAYVRATVIVAAIDAAVIGIGLAILGVPLVLPLVAIIFLGSFIPIVGSFVAGTLAVFVALTTQGWVNALIVLGVLVFVMAFEGHILQPFVLGHSVKLHPVAIILAIALGIMLAGIVGGLLAVPLLSFVYTAAKWRPGQPPPVHRDSRFAAWLRRKTGRQATTVEPVDVAAAPESASSS</sequence>
<keyword evidence="6 9" id="KW-1133">Transmembrane helix</keyword>
<feature type="transmembrane region" description="Helical" evidence="9">
    <location>
        <begin position="346"/>
        <end position="374"/>
    </location>
</feature>
<feature type="compositionally biased region" description="Basic and acidic residues" evidence="8">
    <location>
        <begin position="29"/>
        <end position="39"/>
    </location>
</feature>
<feature type="transmembrane region" description="Helical" evidence="9">
    <location>
        <begin position="251"/>
        <end position="272"/>
    </location>
</feature>
<evidence type="ECO:0000313" key="11">
    <source>
        <dbReference type="Proteomes" id="UP000053405"/>
    </source>
</evidence>
<dbReference type="STRING" id="1121927.GOHSU_43_00050"/>
<dbReference type="OrthoDB" id="9784366at2"/>
<dbReference type="PANTHER" id="PTHR21716">
    <property type="entry name" value="TRANSMEMBRANE PROTEIN"/>
    <property type="match status" value="1"/>
</dbReference>
<dbReference type="GO" id="GO:0005886">
    <property type="term" value="C:plasma membrane"/>
    <property type="evidence" value="ECO:0007669"/>
    <property type="project" value="UniProtKB-SubCell"/>
</dbReference>
<evidence type="ECO:0008006" key="12">
    <source>
        <dbReference type="Google" id="ProtNLM"/>
    </source>
</evidence>
<comment type="similarity">
    <text evidence="2">Belongs to the autoinducer-2 exporter (AI-2E) (TC 2.A.86) family.</text>
</comment>
<evidence type="ECO:0000256" key="7">
    <source>
        <dbReference type="ARBA" id="ARBA00023136"/>
    </source>
</evidence>
<evidence type="ECO:0000256" key="5">
    <source>
        <dbReference type="ARBA" id="ARBA00022692"/>
    </source>
</evidence>
<comment type="caution">
    <text evidence="10">The sequence shown here is derived from an EMBL/GenBank/DDBJ whole genome shotgun (WGS) entry which is preliminary data.</text>
</comment>
<keyword evidence="7 9" id="KW-0472">Membrane</keyword>
<dbReference type="Pfam" id="PF01594">
    <property type="entry name" value="AI-2E_transport"/>
    <property type="match status" value="1"/>
</dbReference>
<dbReference type="RefSeq" id="WP_005942963.1">
    <property type="nucleotide sequence ID" value="NZ_ATVK01000022.1"/>
</dbReference>
<evidence type="ECO:0000256" key="1">
    <source>
        <dbReference type="ARBA" id="ARBA00004651"/>
    </source>
</evidence>
<dbReference type="Proteomes" id="UP000053405">
    <property type="component" value="Unassembled WGS sequence"/>
</dbReference>
<evidence type="ECO:0000256" key="9">
    <source>
        <dbReference type="SAM" id="Phobius"/>
    </source>
</evidence>
<comment type="subcellular location">
    <subcellularLocation>
        <location evidence="1">Cell membrane</location>
        <topology evidence="1">Multi-pass membrane protein</topology>
    </subcellularLocation>
</comment>
<feature type="transmembrane region" description="Helical" evidence="9">
    <location>
        <begin position="77"/>
        <end position="95"/>
    </location>
</feature>
<organism evidence="10 11">
    <name type="scientific">Gordonia hirsuta DSM 44140 = NBRC 16056</name>
    <dbReference type="NCBI Taxonomy" id="1121927"/>
    <lineage>
        <taxon>Bacteria</taxon>
        <taxon>Bacillati</taxon>
        <taxon>Actinomycetota</taxon>
        <taxon>Actinomycetes</taxon>
        <taxon>Mycobacteriales</taxon>
        <taxon>Gordoniaceae</taxon>
        <taxon>Gordonia</taxon>
    </lineage>
</organism>
<dbReference type="eggNOG" id="COG0628">
    <property type="taxonomic scope" value="Bacteria"/>
</dbReference>
<evidence type="ECO:0000256" key="4">
    <source>
        <dbReference type="ARBA" id="ARBA00022475"/>
    </source>
</evidence>
<protein>
    <recommendedName>
        <fullName evidence="12">AI-2E family transporter</fullName>
    </recommendedName>
</protein>
<gene>
    <name evidence="10" type="ORF">GOHSU_43_00050</name>
</gene>
<keyword evidence="5 9" id="KW-0812">Transmembrane</keyword>
<keyword evidence="4" id="KW-1003">Cell membrane</keyword>
<proteinExistence type="inferred from homology"/>
<evidence type="ECO:0000256" key="2">
    <source>
        <dbReference type="ARBA" id="ARBA00009773"/>
    </source>
</evidence>
<keyword evidence="11" id="KW-1185">Reference proteome</keyword>
<feature type="transmembrane region" description="Helical" evidence="9">
    <location>
        <begin position="278"/>
        <end position="302"/>
    </location>
</feature>
<reference evidence="10 11" key="1">
    <citation type="submission" date="2012-12" db="EMBL/GenBank/DDBJ databases">
        <title>Whole genome shotgun sequence of Gordonia hirsuta NBRC 16056.</title>
        <authorList>
            <person name="Isaki-Nakamura S."/>
            <person name="Hosoyama A."/>
            <person name="Tsuchikane K."/>
            <person name="Katsumata H."/>
            <person name="Baba S."/>
            <person name="Yamazaki S."/>
            <person name="Fujita N."/>
        </authorList>
    </citation>
    <scope>NUCLEOTIDE SEQUENCE [LARGE SCALE GENOMIC DNA]</scope>
    <source>
        <strain evidence="10 11">NBRC 16056</strain>
    </source>
</reference>
<dbReference type="GO" id="GO:0055085">
    <property type="term" value="P:transmembrane transport"/>
    <property type="evidence" value="ECO:0007669"/>
    <property type="project" value="TreeGrafter"/>
</dbReference>
<evidence type="ECO:0000313" key="10">
    <source>
        <dbReference type="EMBL" id="GAC58561.1"/>
    </source>
</evidence>
<dbReference type="EMBL" id="BANT01000043">
    <property type="protein sequence ID" value="GAC58561.1"/>
    <property type="molecule type" value="Genomic_DNA"/>
</dbReference>
<evidence type="ECO:0000256" key="3">
    <source>
        <dbReference type="ARBA" id="ARBA00022448"/>
    </source>
</evidence>
<dbReference type="InterPro" id="IPR002549">
    <property type="entry name" value="AI-2E-like"/>
</dbReference>
<dbReference type="PANTHER" id="PTHR21716:SF53">
    <property type="entry name" value="PERMEASE PERM-RELATED"/>
    <property type="match status" value="1"/>
</dbReference>
<accession>L7LCV6</accession>
<name>L7LCV6_9ACTN</name>
<feature type="transmembrane region" description="Helical" evidence="9">
    <location>
        <begin position="53"/>
        <end position="71"/>
    </location>
</feature>
<feature type="transmembrane region" description="Helical" evidence="9">
    <location>
        <begin position="309"/>
        <end position="326"/>
    </location>
</feature>
<keyword evidence="3" id="KW-0813">Transport</keyword>
<dbReference type="AlphaFoldDB" id="L7LCV6"/>
<evidence type="ECO:0000256" key="6">
    <source>
        <dbReference type="ARBA" id="ARBA00022989"/>
    </source>
</evidence>
<feature type="region of interest" description="Disordered" evidence="8">
    <location>
        <begin position="1"/>
        <end position="42"/>
    </location>
</feature>
<feature type="transmembrane region" description="Helical" evidence="9">
    <location>
        <begin position="107"/>
        <end position="128"/>
    </location>
</feature>
<feature type="transmembrane region" description="Helical" evidence="9">
    <location>
        <begin position="193"/>
        <end position="213"/>
    </location>
</feature>
<evidence type="ECO:0000256" key="8">
    <source>
        <dbReference type="SAM" id="MobiDB-lite"/>
    </source>
</evidence>